<evidence type="ECO:0000313" key="2">
    <source>
        <dbReference type="EMBL" id="GES04820.1"/>
    </source>
</evidence>
<evidence type="ECO:0000259" key="1">
    <source>
        <dbReference type="Pfam" id="PF01738"/>
    </source>
</evidence>
<organism evidence="2 3">
    <name type="scientific">Acrocarpospora corrugata</name>
    <dbReference type="NCBI Taxonomy" id="35763"/>
    <lineage>
        <taxon>Bacteria</taxon>
        <taxon>Bacillati</taxon>
        <taxon>Actinomycetota</taxon>
        <taxon>Actinomycetes</taxon>
        <taxon>Streptosporangiales</taxon>
        <taxon>Streptosporangiaceae</taxon>
        <taxon>Acrocarpospora</taxon>
    </lineage>
</organism>
<feature type="domain" description="Dienelactone hydrolase" evidence="1">
    <location>
        <begin position="36"/>
        <end position="238"/>
    </location>
</feature>
<proteinExistence type="predicted"/>
<dbReference type="InterPro" id="IPR029058">
    <property type="entry name" value="AB_hydrolase_fold"/>
</dbReference>
<dbReference type="PANTHER" id="PTHR46623">
    <property type="entry name" value="CARBOXYMETHYLENEBUTENOLIDASE-RELATED"/>
    <property type="match status" value="1"/>
</dbReference>
<name>A0A5M3W9B5_9ACTN</name>
<sequence length="243" mass="26198">MCHSTDSRPPAPPVVGEVASHGTTELVSGDGTRVLAYRAEPVTPNGRSVVILPDIRGLHPYYRDLAVRFAEAGFRVIAIDYFGRTAGDDDDRGEAFDWQSKIGEVTPEQVRLDVAAAAKELPGPVFTVGFCFGGSQSWWLGANGNGLAGAIGFYGAIRRIGDLPDTPGAPILLLRGGADTASTDEEFETFTATLDRAGTENETHIYPGAPHSFFDRSFAEWSDACADAWRQILSFTERHAPPR</sequence>
<dbReference type="Proteomes" id="UP000334990">
    <property type="component" value="Unassembled WGS sequence"/>
</dbReference>
<dbReference type="AlphaFoldDB" id="A0A5M3W9B5"/>
<accession>A0A5M3W9B5</accession>
<dbReference type="Gene3D" id="3.40.50.1820">
    <property type="entry name" value="alpha/beta hydrolase"/>
    <property type="match status" value="1"/>
</dbReference>
<dbReference type="RefSeq" id="WP_155340881.1">
    <property type="nucleotide sequence ID" value="NZ_BAAABN010000093.1"/>
</dbReference>
<gene>
    <name evidence="2" type="ORF">Acor_68880</name>
</gene>
<comment type="caution">
    <text evidence="2">The sequence shown here is derived from an EMBL/GenBank/DDBJ whole genome shotgun (WGS) entry which is preliminary data.</text>
</comment>
<dbReference type="SUPFAM" id="SSF53474">
    <property type="entry name" value="alpha/beta-Hydrolases"/>
    <property type="match status" value="1"/>
</dbReference>
<dbReference type="GO" id="GO:0016787">
    <property type="term" value="F:hydrolase activity"/>
    <property type="evidence" value="ECO:0007669"/>
    <property type="project" value="UniProtKB-KW"/>
</dbReference>
<dbReference type="OrthoDB" id="188362at2"/>
<dbReference type="InterPro" id="IPR051049">
    <property type="entry name" value="Dienelactone_hydrolase-like"/>
</dbReference>
<reference evidence="2 3" key="1">
    <citation type="submission" date="2019-10" db="EMBL/GenBank/DDBJ databases">
        <title>Whole genome shotgun sequence of Acrocarpospora corrugata NBRC 13972.</title>
        <authorList>
            <person name="Ichikawa N."/>
            <person name="Kimura A."/>
            <person name="Kitahashi Y."/>
            <person name="Komaki H."/>
            <person name="Oguchi A."/>
        </authorList>
    </citation>
    <scope>NUCLEOTIDE SEQUENCE [LARGE SCALE GENOMIC DNA]</scope>
    <source>
        <strain evidence="2 3">NBRC 13972</strain>
    </source>
</reference>
<protein>
    <submittedName>
        <fullName evidence="2">Dienelactone hydrolase</fullName>
    </submittedName>
</protein>
<dbReference type="EMBL" id="BLAD01000087">
    <property type="protein sequence ID" value="GES04820.1"/>
    <property type="molecule type" value="Genomic_DNA"/>
</dbReference>
<dbReference type="Pfam" id="PF01738">
    <property type="entry name" value="DLH"/>
    <property type="match status" value="1"/>
</dbReference>
<dbReference type="InterPro" id="IPR002925">
    <property type="entry name" value="Dienelactn_hydro"/>
</dbReference>
<keyword evidence="2" id="KW-0378">Hydrolase</keyword>
<dbReference type="PANTHER" id="PTHR46623:SF6">
    <property type="entry name" value="ALPHA_BETA-HYDROLASES SUPERFAMILY PROTEIN"/>
    <property type="match status" value="1"/>
</dbReference>
<keyword evidence="3" id="KW-1185">Reference proteome</keyword>
<evidence type="ECO:0000313" key="3">
    <source>
        <dbReference type="Proteomes" id="UP000334990"/>
    </source>
</evidence>